<protein>
    <submittedName>
        <fullName evidence="2">Uncharacterized protein</fullName>
    </submittedName>
</protein>
<dbReference type="OrthoDB" id="3726913at2"/>
<keyword evidence="1" id="KW-0812">Transmembrane</keyword>
<keyword evidence="1" id="KW-1133">Transmembrane helix</keyword>
<keyword evidence="1" id="KW-0472">Membrane</keyword>
<gene>
    <name evidence="2" type="ORF">EII35_03120</name>
</gene>
<organism evidence="2 3">
    <name type="scientific">Arachnia propionica</name>
    <dbReference type="NCBI Taxonomy" id="1750"/>
    <lineage>
        <taxon>Bacteria</taxon>
        <taxon>Bacillati</taxon>
        <taxon>Actinomycetota</taxon>
        <taxon>Actinomycetes</taxon>
        <taxon>Propionibacteriales</taxon>
        <taxon>Propionibacteriaceae</taxon>
        <taxon>Arachnia</taxon>
    </lineage>
</organism>
<feature type="transmembrane region" description="Helical" evidence="1">
    <location>
        <begin position="292"/>
        <end position="312"/>
    </location>
</feature>
<feature type="transmembrane region" description="Helical" evidence="1">
    <location>
        <begin position="112"/>
        <end position="128"/>
    </location>
</feature>
<feature type="transmembrane region" description="Helical" evidence="1">
    <location>
        <begin position="233"/>
        <end position="249"/>
    </location>
</feature>
<feature type="transmembrane region" description="Helical" evidence="1">
    <location>
        <begin position="207"/>
        <end position="226"/>
    </location>
</feature>
<feature type="transmembrane region" description="Helical" evidence="1">
    <location>
        <begin position="159"/>
        <end position="187"/>
    </location>
</feature>
<name>A0A3P1WXG4_9ACTN</name>
<proteinExistence type="predicted"/>
<dbReference type="Proteomes" id="UP000280935">
    <property type="component" value="Unassembled WGS sequence"/>
</dbReference>
<feature type="transmembrane region" description="Helical" evidence="1">
    <location>
        <begin position="12"/>
        <end position="34"/>
    </location>
</feature>
<evidence type="ECO:0000313" key="3">
    <source>
        <dbReference type="Proteomes" id="UP000280935"/>
    </source>
</evidence>
<sequence length="321" mass="35038">MINLLRAEVLRLLSSGALRGFGLLALVLVCWPAITTVEGAEPVSEADWVQARVSYESVVEQQQFELEMAQEQCGDGDEDSCQIVADMQAQPPLTVEEFLRVPTDFTSVVDRTIRVMGVLSQLLVFAFLSQHVGSQFSTGEVGTQLTFTPNRRQVMWAKIIVATVAAAAMTALWFVLGLTMDVLAYSWVRGPEGVVGHIGMGAVVGRYLLSTLLAAALAATLALLFASPWRGPVFMFFVFAGTQLLPLSVRSGPVLSAIVPLPYVEALVEGEYIEFMEFSSDGPSVPVLELTFWHGLAYCLIVLALLIAITSFRFSRRDILK</sequence>
<comment type="caution">
    <text evidence="2">The sequence shown here is derived from an EMBL/GenBank/DDBJ whole genome shotgun (WGS) entry which is preliminary data.</text>
</comment>
<accession>A0A3P1WXG4</accession>
<reference evidence="2 3" key="1">
    <citation type="submission" date="2018-11" db="EMBL/GenBank/DDBJ databases">
        <title>Genomes From Bacteria Associated with the Canine Oral Cavity: a Test Case for Automated Genome-Based Taxonomic Assignment.</title>
        <authorList>
            <person name="Coil D.A."/>
            <person name="Jospin G."/>
            <person name="Darling A.E."/>
            <person name="Wallis C."/>
            <person name="Davis I.J."/>
            <person name="Harris S."/>
            <person name="Eisen J.A."/>
            <person name="Holcombe L.J."/>
            <person name="O'Flynn C."/>
        </authorList>
    </citation>
    <scope>NUCLEOTIDE SEQUENCE [LARGE SCALE GENOMIC DNA]</scope>
    <source>
        <strain evidence="2 3">OH2822_COT-296</strain>
    </source>
</reference>
<dbReference type="RefSeq" id="WP_125227008.1">
    <property type="nucleotide sequence ID" value="NZ_RQYT01000004.1"/>
</dbReference>
<dbReference type="AlphaFoldDB" id="A0A3P1WXG4"/>
<evidence type="ECO:0000313" key="2">
    <source>
        <dbReference type="EMBL" id="RRD50736.1"/>
    </source>
</evidence>
<evidence type="ECO:0000256" key="1">
    <source>
        <dbReference type="SAM" id="Phobius"/>
    </source>
</evidence>
<dbReference type="EMBL" id="RQYT01000004">
    <property type="protein sequence ID" value="RRD50736.1"/>
    <property type="molecule type" value="Genomic_DNA"/>
</dbReference>